<dbReference type="HOGENOM" id="CLU_2951999_0_0_9"/>
<organism evidence="1 2">
    <name type="scientific">[Clostridium] asparagiforme DSM 15981</name>
    <dbReference type="NCBI Taxonomy" id="518636"/>
    <lineage>
        <taxon>Bacteria</taxon>
        <taxon>Bacillati</taxon>
        <taxon>Bacillota</taxon>
        <taxon>Clostridia</taxon>
        <taxon>Lachnospirales</taxon>
        <taxon>Lachnospiraceae</taxon>
        <taxon>Enterocloster</taxon>
    </lineage>
</organism>
<evidence type="ECO:0000313" key="2">
    <source>
        <dbReference type="Proteomes" id="UP000004756"/>
    </source>
</evidence>
<reference evidence="1 2" key="1">
    <citation type="submission" date="2009-01" db="EMBL/GenBank/DDBJ databases">
        <authorList>
            <person name="Fulton L."/>
            <person name="Clifton S."/>
            <person name="Fulton B."/>
            <person name="Xu J."/>
            <person name="Minx P."/>
            <person name="Pepin K.H."/>
            <person name="Johnson M."/>
            <person name="Bhonagiri V."/>
            <person name="Nash W.E."/>
            <person name="Mardis E.R."/>
            <person name="Wilson R.K."/>
        </authorList>
    </citation>
    <scope>NUCLEOTIDE SEQUENCE [LARGE SCALE GENOMIC DNA]</scope>
    <source>
        <strain evidence="1 2">DSM 15981</strain>
    </source>
</reference>
<reference evidence="1 2" key="2">
    <citation type="submission" date="2009-02" db="EMBL/GenBank/DDBJ databases">
        <title>Draft genome sequence of Clostridium asparagiforme (DSM 15981).</title>
        <authorList>
            <person name="Sudarsanam P."/>
            <person name="Ley R."/>
            <person name="Guruge J."/>
            <person name="Turnbaugh P.J."/>
            <person name="Mahowald M."/>
            <person name="Liep D."/>
            <person name="Gordon J."/>
        </authorList>
    </citation>
    <scope>NUCLEOTIDE SEQUENCE [LARGE SCALE GENOMIC DNA]</scope>
    <source>
        <strain evidence="1 2">DSM 15981</strain>
    </source>
</reference>
<dbReference type="AlphaFoldDB" id="C0CUV2"/>
<keyword evidence="2" id="KW-1185">Reference proteome</keyword>
<comment type="caution">
    <text evidence="1">The sequence shown here is derived from an EMBL/GenBank/DDBJ whole genome shotgun (WGS) entry which is preliminary data.</text>
</comment>
<gene>
    <name evidence="1" type="ORF">CLOSTASPAR_00640</name>
</gene>
<sequence length="59" mass="6951">MAGRFGKNCRFRPIIHYISKRILFQRLQSGKMLENRRFEPENTPGCYGVSRPGRLLVRV</sequence>
<proteinExistence type="predicted"/>
<dbReference type="Proteomes" id="UP000004756">
    <property type="component" value="Unassembled WGS sequence"/>
</dbReference>
<name>C0CUV2_9FIRM</name>
<accession>C0CUV2</accession>
<evidence type="ECO:0000313" key="1">
    <source>
        <dbReference type="EMBL" id="EEG57150.1"/>
    </source>
</evidence>
<protein>
    <submittedName>
        <fullName evidence="1">Uncharacterized protein</fullName>
    </submittedName>
</protein>
<dbReference type="EMBL" id="ACCJ01000030">
    <property type="protein sequence ID" value="EEG57150.1"/>
    <property type="molecule type" value="Genomic_DNA"/>
</dbReference>